<evidence type="ECO:0000313" key="2">
    <source>
        <dbReference type="EMBL" id="ODV59465.1"/>
    </source>
</evidence>
<organism evidence="2 3">
    <name type="scientific">Ascoidea rubescens DSM 1968</name>
    <dbReference type="NCBI Taxonomy" id="1344418"/>
    <lineage>
        <taxon>Eukaryota</taxon>
        <taxon>Fungi</taxon>
        <taxon>Dikarya</taxon>
        <taxon>Ascomycota</taxon>
        <taxon>Saccharomycotina</taxon>
        <taxon>Saccharomycetes</taxon>
        <taxon>Ascoideaceae</taxon>
        <taxon>Ascoidea</taxon>
    </lineage>
</organism>
<feature type="region of interest" description="Disordered" evidence="1">
    <location>
        <begin position="59"/>
        <end position="107"/>
    </location>
</feature>
<accession>A0A1D2VCV7</accession>
<name>A0A1D2VCV7_9ASCO</name>
<sequence length="168" mass="19652">MGKMKADYIDFEFKEIEEDDFVDIQVLNSNSNDDGFVYILISDVNIIVNDSIYKNYRFNNPTNHINNNNDEISNDNSDKINNKNTDENNDENSDENSDENTNENTNNLNSLHYLSHYSTGYNNMFNSIYDDIISFKQMRQYEKGFSNKNSTYGLNVDFLNCHGYLEHI</sequence>
<feature type="non-terminal residue" evidence="2">
    <location>
        <position position="168"/>
    </location>
</feature>
<dbReference type="AlphaFoldDB" id="A0A1D2VCV7"/>
<reference evidence="3" key="1">
    <citation type="submission" date="2016-05" db="EMBL/GenBank/DDBJ databases">
        <title>Comparative genomics of biotechnologically important yeasts.</title>
        <authorList>
            <consortium name="DOE Joint Genome Institute"/>
            <person name="Riley R."/>
            <person name="Haridas S."/>
            <person name="Wolfe K.H."/>
            <person name="Lopes M.R."/>
            <person name="Hittinger C.T."/>
            <person name="Goker M."/>
            <person name="Salamov A."/>
            <person name="Wisecaver J."/>
            <person name="Long T.M."/>
            <person name="Aerts A.L."/>
            <person name="Barry K."/>
            <person name="Choi C."/>
            <person name="Clum A."/>
            <person name="Coughlan A.Y."/>
            <person name="Deshpande S."/>
            <person name="Douglass A.P."/>
            <person name="Hanson S.J."/>
            <person name="Klenk H.-P."/>
            <person name="Labutti K."/>
            <person name="Lapidus A."/>
            <person name="Lindquist E."/>
            <person name="Lipzen A."/>
            <person name="Meier-Kolthoff J.P."/>
            <person name="Ohm R.A."/>
            <person name="Otillar R.P."/>
            <person name="Pangilinan J."/>
            <person name="Peng Y."/>
            <person name="Rokas A."/>
            <person name="Rosa C.A."/>
            <person name="Scheuner C."/>
            <person name="Sibirny A.A."/>
            <person name="Slot J.C."/>
            <person name="Stielow J.B."/>
            <person name="Sun H."/>
            <person name="Kurtzman C.P."/>
            <person name="Blackwell M."/>
            <person name="Grigoriev I.V."/>
            <person name="Jeffries T.W."/>
        </authorList>
    </citation>
    <scope>NUCLEOTIDE SEQUENCE [LARGE SCALE GENOMIC DNA]</scope>
    <source>
        <strain evidence="3">DSM 1968</strain>
    </source>
</reference>
<dbReference type="GeneID" id="30967399"/>
<feature type="compositionally biased region" description="Low complexity" evidence="1">
    <location>
        <begin position="59"/>
        <end position="75"/>
    </location>
</feature>
<feature type="compositionally biased region" description="Basic and acidic residues" evidence="1">
    <location>
        <begin position="76"/>
        <end position="86"/>
    </location>
</feature>
<feature type="compositionally biased region" description="Acidic residues" evidence="1">
    <location>
        <begin position="87"/>
        <end position="101"/>
    </location>
</feature>
<protein>
    <submittedName>
        <fullName evidence="2">Uncharacterized protein</fullName>
    </submittedName>
</protein>
<dbReference type="RefSeq" id="XP_020045772.1">
    <property type="nucleotide sequence ID" value="XM_020193763.1"/>
</dbReference>
<gene>
    <name evidence="2" type="ORF">ASCRUDRAFT_77195</name>
</gene>
<evidence type="ECO:0000256" key="1">
    <source>
        <dbReference type="SAM" id="MobiDB-lite"/>
    </source>
</evidence>
<dbReference type="InParanoid" id="A0A1D2VCV7"/>
<keyword evidence="3" id="KW-1185">Reference proteome</keyword>
<proteinExistence type="predicted"/>
<dbReference type="EMBL" id="KV454486">
    <property type="protein sequence ID" value="ODV59465.1"/>
    <property type="molecule type" value="Genomic_DNA"/>
</dbReference>
<dbReference type="Proteomes" id="UP000095038">
    <property type="component" value="Unassembled WGS sequence"/>
</dbReference>
<evidence type="ECO:0000313" key="3">
    <source>
        <dbReference type="Proteomes" id="UP000095038"/>
    </source>
</evidence>